<name>A0A495A8Y0_9MICC</name>
<accession>A0A495A8Y0</accession>
<evidence type="ECO:0000313" key="2">
    <source>
        <dbReference type="Proteomes" id="UP000249516"/>
    </source>
</evidence>
<dbReference type="Proteomes" id="UP000249516">
    <property type="component" value="Unassembled WGS sequence"/>
</dbReference>
<evidence type="ECO:0000313" key="1">
    <source>
        <dbReference type="EMBL" id="RKQ36223.1"/>
    </source>
</evidence>
<gene>
    <name evidence="1" type="ORF">C1C97_000610</name>
</gene>
<dbReference type="RefSeq" id="WP_121029594.1">
    <property type="nucleotide sequence ID" value="NZ_PNJG02000001.1"/>
</dbReference>
<keyword evidence="2" id="KW-1185">Reference proteome</keyword>
<protein>
    <submittedName>
        <fullName evidence="1">Uncharacterized protein</fullName>
    </submittedName>
</protein>
<proteinExistence type="predicted"/>
<sequence>MSKHEPKTYRKKPVAVEAMRMPFPYPEGVDPSSDGYARAEKADVIYSWVESNTAGSFEPLSRIEGREPWPESGVTIDPRDGRMVIATLEGGHWVNPGDYVIRGVAGKFYPCKPHVFAESYEEVSR</sequence>
<reference evidence="1 2" key="1">
    <citation type="submission" date="2018-10" db="EMBL/GenBank/DDBJ databases">
        <title>Kocuria tytouropygialis sp. nov., isolated from the uropygial gland of an American barn owl (Tyto furcata).</title>
        <authorList>
            <person name="Braun M.S."/>
            <person name="Wang E."/>
            <person name="Zimmermann S."/>
            <person name="Wagner H."/>
            <person name="Wink M."/>
        </authorList>
    </citation>
    <scope>NUCLEOTIDE SEQUENCE [LARGE SCALE GENOMIC DNA]</scope>
    <source>
        <strain evidence="1 2">442</strain>
    </source>
</reference>
<dbReference type="AlphaFoldDB" id="A0A495A8Y0"/>
<dbReference type="EMBL" id="PNJG02000001">
    <property type="protein sequence ID" value="RKQ36223.1"/>
    <property type="molecule type" value="Genomic_DNA"/>
</dbReference>
<organism evidence="1 2">
    <name type="scientific">Kocuria tytonis</name>
    <dbReference type="NCBI Taxonomy" id="2054280"/>
    <lineage>
        <taxon>Bacteria</taxon>
        <taxon>Bacillati</taxon>
        <taxon>Actinomycetota</taxon>
        <taxon>Actinomycetes</taxon>
        <taxon>Micrococcales</taxon>
        <taxon>Micrococcaceae</taxon>
        <taxon>Kocuria</taxon>
    </lineage>
</organism>
<comment type="caution">
    <text evidence="1">The sequence shown here is derived from an EMBL/GenBank/DDBJ whole genome shotgun (WGS) entry which is preliminary data.</text>
</comment>
<dbReference type="OrthoDB" id="1814561at2"/>